<proteinExistence type="predicted"/>
<protein>
    <submittedName>
        <fullName evidence="2">Putative nucleic acid binding protein</fullName>
    </submittedName>
</protein>
<dbReference type="InterPro" id="IPR024422">
    <property type="entry name" value="Protein_unknown_function_OB"/>
</dbReference>
<evidence type="ECO:0000313" key="3">
    <source>
        <dbReference type="Proteomes" id="UP000280099"/>
    </source>
</evidence>
<dbReference type="Pfam" id="PF12869">
    <property type="entry name" value="tRNA_anti-like"/>
    <property type="match status" value="1"/>
</dbReference>
<accession>A0A420XF69</accession>
<gene>
    <name evidence="2" type="ORF">DES31_1484</name>
</gene>
<dbReference type="OrthoDB" id="6637794at2"/>
<sequence>MNKKLATLVCSTLFLTSCADLNSALDSVNKTISSVAQPPQAKVLNSNQICEDFLDNEVVAKRNWINSYVSVKGKIESIYEDEWGDTNVIISAGRGVSIGASLNPGVNIDSLKRGNNINIKGYLETIMHTGTCKILIDKATL</sequence>
<keyword evidence="3" id="KW-1185">Reference proteome</keyword>
<reference evidence="2 3" key="1">
    <citation type="submission" date="2018-10" db="EMBL/GenBank/DDBJ databases">
        <title>Genomic Encyclopedia of Type Strains, Phase IV (KMG-IV): sequencing the most valuable type-strain genomes for metagenomic binning, comparative biology and taxonomic classification.</title>
        <authorList>
            <person name="Goeker M."/>
        </authorList>
    </citation>
    <scope>NUCLEOTIDE SEQUENCE [LARGE SCALE GENOMIC DNA]</scope>
    <source>
        <strain evidence="2 3">DSM 23800</strain>
    </source>
</reference>
<dbReference type="PROSITE" id="PS51257">
    <property type="entry name" value="PROKAR_LIPOPROTEIN"/>
    <property type="match status" value="1"/>
</dbReference>
<feature type="chain" id="PRO_5019359578" evidence="1">
    <location>
        <begin position="20"/>
        <end position="141"/>
    </location>
</feature>
<organism evidence="2 3">
    <name type="scientific">Otariodibacter oris</name>
    <dbReference type="NCBI Taxonomy" id="1032623"/>
    <lineage>
        <taxon>Bacteria</taxon>
        <taxon>Pseudomonadati</taxon>
        <taxon>Pseudomonadota</taxon>
        <taxon>Gammaproteobacteria</taxon>
        <taxon>Pasteurellales</taxon>
        <taxon>Pasteurellaceae</taxon>
        <taxon>Otariodibacter</taxon>
    </lineage>
</organism>
<comment type="caution">
    <text evidence="2">The sequence shown here is derived from an EMBL/GenBank/DDBJ whole genome shotgun (WGS) entry which is preliminary data.</text>
</comment>
<evidence type="ECO:0000256" key="1">
    <source>
        <dbReference type="SAM" id="SignalP"/>
    </source>
</evidence>
<dbReference type="RefSeq" id="WP_121123588.1">
    <property type="nucleotide sequence ID" value="NZ_CP016604.1"/>
</dbReference>
<dbReference type="AlphaFoldDB" id="A0A420XF69"/>
<dbReference type="Proteomes" id="UP000280099">
    <property type="component" value="Unassembled WGS sequence"/>
</dbReference>
<dbReference type="EMBL" id="RBJC01000008">
    <property type="protein sequence ID" value="RKR71156.1"/>
    <property type="molecule type" value="Genomic_DNA"/>
</dbReference>
<evidence type="ECO:0000313" key="2">
    <source>
        <dbReference type="EMBL" id="RKR71156.1"/>
    </source>
</evidence>
<keyword evidence="1" id="KW-0732">Signal</keyword>
<feature type="signal peptide" evidence="1">
    <location>
        <begin position="1"/>
        <end position="19"/>
    </location>
</feature>
<name>A0A420XF69_9PAST</name>